<feature type="transmembrane region" description="Helical" evidence="2">
    <location>
        <begin position="147"/>
        <end position="164"/>
    </location>
</feature>
<evidence type="ECO:0000313" key="5">
    <source>
        <dbReference type="Proteomes" id="UP000000639"/>
    </source>
</evidence>
<protein>
    <recommendedName>
        <fullName evidence="3">CSD domain-containing protein</fullName>
    </recommendedName>
</protein>
<reference evidence="4 5" key="1">
    <citation type="submission" date="2007-01" db="EMBL/GenBank/DDBJ databases">
        <title>Complete sequence of Psychromonas ingrahamii 37.</title>
        <authorList>
            <consortium name="US DOE Joint Genome Institute"/>
            <person name="Copeland A."/>
            <person name="Lucas S."/>
            <person name="Lapidus A."/>
            <person name="Barry K."/>
            <person name="Detter J.C."/>
            <person name="Glavina del Rio T."/>
            <person name="Hammon N."/>
            <person name="Israni S."/>
            <person name="Dalin E."/>
            <person name="Tice H."/>
            <person name="Pitluck S."/>
            <person name="Thompson L.S."/>
            <person name="Brettin T."/>
            <person name="Bruce D."/>
            <person name="Han C."/>
            <person name="Tapia R."/>
            <person name="Schmutz J."/>
            <person name="Larimer F."/>
            <person name="Land M."/>
            <person name="Hauser L."/>
            <person name="Kyrpides N."/>
            <person name="Ivanova N."/>
            <person name="Staley J."/>
            <person name="Richardson P."/>
        </authorList>
    </citation>
    <scope>NUCLEOTIDE SEQUENCE [LARGE SCALE GENOMIC DNA]</scope>
    <source>
        <strain evidence="4 5">37</strain>
    </source>
</reference>
<dbReference type="InterPro" id="IPR002059">
    <property type="entry name" value="CSP_DNA-bd"/>
</dbReference>
<keyword evidence="5" id="KW-1185">Reference proteome</keyword>
<dbReference type="Proteomes" id="UP000000639">
    <property type="component" value="Chromosome"/>
</dbReference>
<dbReference type="RefSeq" id="WP_011771111.1">
    <property type="nucleotide sequence ID" value="NC_008709.1"/>
</dbReference>
<evidence type="ECO:0000313" key="4">
    <source>
        <dbReference type="EMBL" id="ABM04557.1"/>
    </source>
</evidence>
<accession>A1SYJ2</accession>
<dbReference type="OrthoDB" id="72963at2"/>
<sequence>MKLQGKVTNWNDDKGFGFVDPNGGGNRAFIHIKAFTSGSLRPVNGDIIIYELVRDQNNRYQADKIKFAGDNKNANKTRQSKSGHFFGTFLTMIFCVALAGAVFTGKLISVVAGIYLLMSFVAFIAYAIDKSAAQKGRWRTKESTLHLYSLLGGWPGAFFAQKILGHKLKKDKFKTLYWVTVMVNISVLFCFLSAKNADFINSIIQNS</sequence>
<dbReference type="SUPFAM" id="SSF50249">
    <property type="entry name" value="Nucleic acid-binding proteins"/>
    <property type="match status" value="1"/>
</dbReference>
<dbReference type="GO" id="GO:0003730">
    <property type="term" value="F:mRNA 3'-UTR binding"/>
    <property type="evidence" value="ECO:0007669"/>
    <property type="project" value="TreeGrafter"/>
</dbReference>
<evidence type="ECO:0000256" key="2">
    <source>
        <dbReference type="SAM" id="Phobius"/>
    </source>
</evidence>
<dbReference type="SMART" id="SM00357">
    <property type="entry name" value="CSP"/>
    <property type="match status" value="1"/>
</dbReference>
<feature type="transmembrane region" description="Helical" evidence="2">
    <location>
        <begin position="176"/>
        <end position="194"/>
    </location>
</feature>
<name>A1SYJ2_PSYIN</name>
<keyword evidence="1" id="KW-0597">Phosphoprotein</keyword>
<dbReference type="PANTHER" id="PTHR12962">
    <property type="entry name" value="CALCIUM-REGULATED HEAT STABLE PROTEIN CRHSP-24-RELATED"/>
    <property type="match status" value="1"/>
</dbReference>
<feature type="transmembrane region" description="Helical" evidence="2">
    <location>
        <begin position="107"/>
        <end position="126"/>
    </location>
</feature>
<dbReference type="InterPro" id="IPR052069">
    <property type="entry name" value="Ca-reg_mRNA-binding_domain"/>
</dbReference>
<dbReference type="PANTHER" id="PTHR12962:SF1">
    <property type="entry name" value="COLD SHOCK DOMAIN-CONTAINING PROTEIN CG9705"/>
    <property type="match status" value="1"/>
</dbReference>
<dbReference type="Pfam" id="PF00313">
    <property type="entry name" value="CSD"/>
    <property type="match status" value="1"/>
</dbReference>
<keyword evidence="2" id="KW-0472">Membrane</keyword>
<dbReference type="Gene3D" id="2.40.50.140">
    <property type="entry name" value="Nucleic acid-binding proteins"/>
    <property type="match status" value="1"/>
</dbReference>
<proteinExistence type="predicted"/>
<evidence type="ECO:0000256" key="1">
    <source>
        <dbReference type="ARBA" id="ARBA00022553"/>
    </source>
</evidence>
<dbReference type="PROSITE" id="PS51857">
    <property type="entry name" value="CSD_2"/>
    <property type="match status" value="1"/>
</dbReference>
<dbReference type="eggNOG" id="COG1278">
    <property type="taxonomic scope" value="Bacteria"/>
</dbReference>
<gene>
    <name evidence="4" type="ordered locus">Ping_2851</name>
</gene>
<keyword evidence="2" id="KW-0812">Transmembrane</keyword>
<dbReference type="Pfam" id="PF06961">
    <property type="entry name" value="DUF1294"/>
    <property type="match status" value="1"/>
</dbReference>
<feature type="domain" description="CSD" evidence="3">
    <location>
        <begin position="2"/>
        <end position="67"/>
    </location>
</feature>
<dbReference type="InterPro" id="IPR012340">
    <property type="entry name" value="NA-bd_OB-fold"/>
</dbReference>
<dbReference type="EMBL" id="CP000510">
    <property type="protein sequence ID" value="ABM04557.1"/>
    <property type="molecule type" value="Genomic_DNA"/>
</dbReference>
<dbReference type="AlphaFoldDB" id="A1SYJ2"/>
<dbReference type="KEGG" id="pin:Ping_2851"/>
<dbReference type="GO" id="GO:0005829">
    <property type="term" value="C:cytosol"/>
    <property type="evidence" value="ECO:0007669"/>
    <property type="project" value="UniProtKB-ARBA"/>
</dbReference>
<dbReference type="STRING" id="357804.Ping_2851"/>
<dbReference type="HOGENOM" id="CLU_091970_0_0_6"/>
<dbReference type="eggNOG" id="COG3326">
    <property type="taxonomic scope" value="Bacteria"/>
</dbReference>
<dbReference type="GO" id="GO:0043488">
    <property type="term" value="P:regulation of mRNA stability"/>
    <property type="evidence" value="ECO:0007669"/>
    <property type="project" value="TreeGrafter"/>
</dbReference>
<evidence type="ECO:0000259" key="3">
    <source>
        <dbReference type="PROSITE" id="PS51857"/>
    </source>
</evidence>
<organism evidence="4 5">
    <name type="scientific">Psychromonas ingrahamii (strain DSM 17664 / CCUG 51855 / 37)</name>
    <dbReference type="NCBI Taxonomy" id="357804"/>
    <lineage>
        <taxon>Bacteria</taxon>
        <taxon>Pseudomonadati</taxon>
        <taxon>Pseudomonadota</taxon>
        <taxon>Gammaproteobacteria</taxon>
        <taxon>Alteromonadales</taxon>
        <taxon>Psychromonadaceae</taxon>
        <taxon>Psychromonas</taxon>
    </lineage>
</organism>
<dbReference type="InterPro" id="IPR011129">
    <property type="entry name" value="CSD"/>
</dbReference>
<keyword evidence="2" id="KW-1133">Transmembrane helix</keyword>
<feature type="transmembrane region" description="Helical" evidence="2">
    <location>
        <begin position="82"/>
        <end position="101"/>
    </location>
</feature>
<dbReference type="InterPro" id="IPR010718">
    <property type="entry name" value="DUF1294"/>
</dbReference>